<dbReference type="InterPro" id="IPR012674">
    <property type="entry name" value="Calycin"/>
</dbReference>
<dbReference type="KEGG" id="ccel:CCDG5_1955"/>
<dbReference type="SUPFAM" id="SSF50814">
    <property type="entry name" value="Lipocalins"/>
    <property type="match status" value="1"/>
</dbReference>
<dbReference type="EMBL" id="LM995447">
    <property type="protein sequence ID" value="CDZ25047.1"/>
    <property type="molecule type" value="Genomic_DNA"/>
</dbReference>
<dbReference type="Proteomes" id="UP000032431">
    <property type="component" value="Chromosome I"/>
</dbReference>
<dbReference type="PATRIC" id="fig|29343.3.peg.2052"/>
<dbReference type="Gene3D" id="2.40.128.20">
    <property type="match status" value="1"/>
</dbReference>
<reference evidence="2" key="1">
    <citation type="submission" date="2014-07" db="EMBL/GenBank/DDBJ databases">
        <authorList>
            <person name="Wibberg D."/>
        </authorList>
    </citation>
    <scope>NUCLEOTIDE SEQUENCE [LARGE SCALE GENOMIC DNA]</scope>
    <source>
        <strain evidence="2">DG5</strain>
    </source>
</reference>
<dbReference type="InterPro" id="IPR015231">
    <property type="entry name" value="DUF1934"/>
</dbReference>
<dbReference type="STRING" id="29343.CCDG5_1955"/>
<dbReference type="HOGENOM" id="CLU_120388_0_2_9"/>
<dbReference type="OrthoDB" id="1680906at2"/>
<evidence type="ECO:0000313" key="2">
    <source>
        <dbReference type="Proteomes" id="UP000032431"/>
    </source>
</evidence>
<keyword evidence="2" id="KW-1185">Reference proteome</keyword>
<protein>
    <recommendedName>
        <fullName evidence="3">DUF1934 domain-containing protein</fullName>
    </recommendedName>
</protein>
<gene>
    <name evidence="1" type="ORF">CCDG5_1955</name>
</gene>
<name>A0A078KRA2_9FIRM</name>
<dbReference type="Pfam" id="PF09148">
    <property type="entry name" value="DUF1934"/>
    <property type="match status" value="1"/>
</dbReference>
<evidence type="ECO:0000313" key="1">
    <source>
        <dbReference type="EMBL" id="CDZ25047.1"/>
    </source>
</evidence>
<accession>A0A078KRA2</accession>
<organism evidence="1 2">
    <name type="scientific">[Clostridium] cellulosi</name>
    <dbReference type="NCBI Taxonomy" id="29343"/>
    <lineage>
        <taxon>Bacteria</taxon>
        <taxon>Bacillati</taxon>
        <taxon>Bacillota</taxon>
        <taxon>Clostridia</taxon>
        <taxon>Eubacteriales</taxon>
        <taxon>Oscillospiraceae</taxon>
        <taxon>Oscillospiraceae incertae sedis</taxon>
    </lineage>
</organism>
<sequence length="151" mass="16443">MDAVINIKGAIFPENAPPDIIEMVTTGQYIVKNGKRYISYNESEATGLEGVTTTLKVDDSGTVTLIRTGAARSRLVIAKGERQLCHYGTGYGDIMVGISGCQVKSKLNDKGGELSFKYTLDVNSSTISRNEIFISVREAKKQDDKSNEQSN</sequence>
<dbReference type="AlphaFoldDB" id="A0A078KRA2"/>
<proteinExistence type="predicted"/>
<evidence type="ECO:0008006" key="3">
    <source>
        <dbReference type="Google" id="ProtNLM"/>
    </source>
</evidence>